<evidence type="ECO:0000256" key="13">
    <source>
        <dbReference type="ARBA" id="ARBA00023170"/>
    </source>
</evidence>
<evidence type="ECO:0000256" key="15">
    <source>
        <dbReference type="ARBA" id="ARBA00047558"/>
    </source>
</evidence>
<feature type="domain" description="Gnk2-homologous" evidence="22">
    <location>
        <begin position="138"/>
        <end position="245"/>
    </location>
</feature>
<evidence type="ECO:0000256" key="18">
    <source>
        <dbReference type="SAM" id="MobiDB-lite"/>
    </source>
</evidence>
<evidence type="ECO:0000259" key="21">
    <source>
        <dbReference type="PROSITE" id="PS50011"/>
    </source>
</evidence>
<feature type="domain" description="Gnk2-homologous" evidence="22">
    <location>
        <begin position="29"/>
        <end position="132"/>
    </location>
</feature>
<keyword evidence="12 19" id="KW-0472">Membrane</keyword>
<dbReference type="InterPro" id="IPR011009">
    <property type="entry name" value="Kinase-like_dom_sf"/>
</dbReference>
<feature type="signal peptide" evidence="20">
    <location>
        <begin position="1"/>
        <end position="25"/>
    </location>
</feature>
<dbReference type="PROSITE" id="PS00107">
    <property type="entry name" value="PROTEIN_KINASE_ATP"/>
    <property type="match status" value="1"/>
</dbReference>
<evidence type="ECO:0000256" key="6">
    <source>
        <dbReference type="ARBA" id="ARBA00022729"/>
    </source>
</evidence>
<comment type="catalytic activity">
    <reaction evidence="15">
        <text>L-seryl-[protein] + ATP = O-phospho-L-seryl-[protein] + ADP + H(+)</text>
        <dbReference type="Rhea" id="RHEA:17989"/>
        <dbReference type="Rhea" id="RHEA-COMP:9863"/>
        <dbReference type="Rhea" id="RHEA-COMP:11604"/>
        <dbReference type="ChEBI" id="CHEBI:15378"/>
        <dbReference type="ChEBI" id="CHEBI:29999"/>
        <dbReference type="ChEBI" id="CHEBI:30616"/>
        <dbReference type="ChEBI" id="CHEBI:83421"/>
        <dbReference type="ChEBI" id="CHEBI:456216"/>
    </reaction>
</comment>
<dbReference type="GO" id="GO:0004674">
    <property type="term" value="F:protein serine/threonine kinase activity"/>
    <property type="evidence" value="ECO:0007669"/>
    <property type="project" value="UniProtKB-KW"/>
</dbReference>
<dbReference type="FunFam" id="3.30.430.20:FF:000003">
    <property type="entry name" value="Cysteine-rich RLK (RECEPTOR-like protein kinase) 10"/>
    <property type="match status" value="1"/>
</dbReference>
<evidence type="ECO:0000256" key="1">
    <source>
        <dbReference type="ARBA" id="ARBA00004167"/>
    </source>
</evidence>
<evidence type="ECO:0000256" key="4">
    <source>
        <dbReference type="ARBA" id="ARBA00022679"/>
    </source>
</evidence>
<keyword evidence="9" id="KW-0418">Kinase</keyword>
<dbReference type="PROSITE" id="PS51473">
    <property type="entry name" value="GNK2"/>
    <property type="match status" value="2"/>
</dbReference>
<keyword evidence="13" id="KW-0675">Receptor</keyword>
<dbReference type="InterPro" id="IPR001245">
    <property type="entry name" value="Ser-Thr/Tyr_kinase_cat_dom"/>
</dbReference>
<dbReference type="AlphaFoldDB" id="A0AAP0S4C1"/>
<feature type="binding site" evidence="17">
    <location>
        <position position="367"/>
    </location>
    <ligand>
        <name>ATP</name>
        <dbReference type="ChEBI" id="CHEBI:30616"/>
    </ligand>
</feature>
<dbReference type="PANTHER" id="PTHR27002">
    <property type="entry name" value="RECEPTOR-LIKE SERINE/THREONINE-PROTEIN KINASE SD1-8"/>
    <property type="match status" value="1"/>
</dbReference>
<dbReference type="InterPro" id="IPR038408">
    <property type="entry name" value="GNK2_sf"/>
</dbReference>
<keyword evidence="6 20" id="KW-0732">Signal</keyword>
<evidence type="ECO:0000259" key="22">
    <source>
        <dbReference type="PROSITE" id="PS51473"/>
    </source>
</evidence>
<evidence type="ECO:0000256" key="10">
    <source>
        <dbReference type="ARBA" id="ARBA00022840"/>
    </source>
</evidence>
<gene>
    <name evidence="23" type="ORF">L1049_015118</name>
</gene>
<keyword evidence="10 17" id="KW-0067">ATP-binding</keyword>
<comment type="caution">
    <text evidence="23">The sequence shown here is derived from an EMBL/GenBank/DDBJ whole genome shotgun (WGS) entry which is preliminary data.</text>
</comment>
<name>A0AAP0S4C1_LIQFO</name>
<evidence type="ECO:0000256" key="8">
    <source>
        <dbReference type="ARBA" id="ARBA00022741"/>
    </source>
</evidence>
<evidence type="ECO:0000256" key="20">
    <source>
        <dbReference type="SAM" id="SignalP"/>
    </source>
</evidence>
<comment type="subcellular location">
    <subcellularLocation>
        <location evidence="1">Membrane</location>
        <topology evidence="1">Single-pass membrane protein</topology>
    </subcellularLocation>
</comment>
<feature type="domain" description="Protein kinase" evidence="21">
    <location>
        <begin position="339"/>
        <end position="615"/>
    </location>
</feature>
<keyword evidence="11 19" id="KW-1133">Transmembrane helix</keyword>
<evidence type="ECO:0000313" key="24">
    <source>
        <dbReference type="Proteomes" id="UP001415857"/>
    </source>
</evidence>
<keyword evidence="7" id="KW-0677">Repeat</keyword>
<dbReference type="EMBL" id="JBBPBK010000004">
    <property type="protein sequence ID" value="KAK9286715.1"/>
    <property type="molecule type" value="Genomic_DNA"/>
</dbReference>
<dbReference type="Gene3D" id="1.10.510.10">
    <property type="entry name" value="Transferase(Phosphotransferase) domain 1"/>
    <property type="match status" value="1"/>
</dbReference>
<evidence type="ECO:0000256" key="11">
    <source>
        <dbReference type="ARBA" id="ARBA00022989"/>
    </source>
</evidence>
<evidence type="ECO:0000256" key="5">
    <source>
        <dbReference type="ARBA" id="ARBA00022692"/>
    </source>
</evidence>
<dbReference type="FunFam" id="3.30.200.20:FF:000142">
    <property type="entry name" value="Cysteine-rich receptor-like protein kinase 10"/>
    <property type="match status" value="1"/>
</dbReference>
<dbReference type="PROSITE" id="PS50011">
    <property type="entry name" value="PROTEIN_KINASE_DOM"/>
    <property type="match status" value="1"/>
</dbReference>
<feature type="transmembrane region" description="Helical" evidence="19">
    <location>
        <begin position="285"/>
        <end position="305"/>
    </location>
</feature>
<keyword evidence="2" id="KW-0723">Serine/threonine-protein kinase</keyword>
<evidence type="ECO:0000256" key="9">
    <source>
        <dbReference type="ARBA" id="ARBA00022777"/>
    </source>
</evidence>
<dbReference type="CDD" id="cd23509">
    <property type="entry name" value="Gnk2-like"/>
    <property type="match status" value="2"/>
</dbReference>
<feature type="chain" id="PRO_5042965220" evidence="20">
    <location>
        <begin position="26"/>
        <end position="671"/>
    </location>
</feature>
<keyword evidence="3" id="KW-0597">Phosphoprotein</keyword>
<evidence type="ECO:0000256" key="7">
    <source>
        <dbReference type="ARBA" id="ARBA00022737"/>
    </source>
</evidence>
<sequence>MTTGSSRLLFLISAILIILVRITTAQEYYLLFAHCSESAKYSRFSPYMYNLNAVFNNISSNTQIDYGFYNFSVGENSNKVNAIALCRGDVSQEACRGCIDYATREITRICPDQMEAIAWYDNCTLRYSNRTIFGTVELRPHFYWWIVDNASNVIQFNQTLRTLLANLQIQAASGGSLRKFATAEANFMSFETVYALVQCTPDLTDAQCSNCLDGAIAAIPDCCEGKQGGRILFPSCNLRWSISQFYESTPDAPPPQPSTPDALPPLPSTPPPPTKGKESNTSRTVIAVVATVTSLILIVCICIFLRMRKRRETVEMDEIGSVESLQFDFGTIRVATEFFSDANKLGQGGFGAVYKGKLPNGQDIAVKRLSTDSGQGDQEFKNEVLLVAKLQHRNLVRLLGFCMQGKERLLIYEFVPNTSLDHYLFNPIKREQLDWERRYQIIGGISRGLLYLHEDSRLRIIHRDLKASNILLDAEMNPKIADFGMARLFVVGQTQGTTNRIVGTYGYMAPEYAMHGYFSVKSDVYSFGVLVLEIVSGQKNSYRFRNGEDVKDLLSYAWKNWREGIASNLIDPTLRNGSMNEIVRCIHIGLLCVQENEVNRPTMASVVQLLSSPSLTLPVPSEPAFFMQSKEEMEMPLLPEHNLVATSSDQSQNQSSSFSVNEVSITKLYPR</sequence>
<comment type="catalytic activity">
    <reaction evidence="16">
        <text>L-threonyl-[protein] + ATP = O-phospho-L-threonyl-[protein] + ADP + H(+)</text>
        <dbReference type="Rhea" id="RHEA:46608"/>
        <dbReference type="Rhea" id="RHEA-COMP:11060"/>
        <dbReference type="Rhea" id="RHEA-COMP:11605"/>
        <dbReference type="ChEBI" id="CHEBI:15378"/>
        <dbReference type="ChEBI" id="CHEBI:30013"/>
        <dbReference type="ChEBI" id="CHEBI:30616"/>
        <dbReference type="ChEBI" id="CHEBI:61977"/>
        <dbReference type="ChEBI" id="CHEBI:456216"/>
    </reaction>
</comment>
<proteinExistence type="predicted"/>
<feature type="compositionally biased region" description="Pro residues" evidence="18">
    <location>
        <begin position="251"/>
        <end position="274"/>
    </location>
</feature>
<dbReference type="FunFam" id="1.10.510.10:FF:000129">
    <property type="entry name" value="cysteine-rich receptor-like protein kinase 10"/>
    <property type="match status" value="1"/>
</dbReference>
<dbReference type="PANTHER" id="PTHR27002:SF1073">
    <property type="entry name" value="CYSTEINE-RICH RECEPTOR-LIKE PROTEIN KINASE 29"/>
    <property type="match status" value="1"/>
</dbReference>
<keyword evidence="14" id="KW-0325">Glycoprotein</keyword>
<dbReference type="Pfam" id="PF01657">
    <property type="entry name" value="Stress-antifung"/>
    <property type="match status" value="2"/>
</dbReference>
<keyword evidence="24" id="KW-1185">Reference proteome</keyword>
<dbReference type="FunFam" id="3.30.430.20:FF:000002">
    <property type="entry name" value="Cysteine-rich receptor-like protein kinase 10"/>
    <property type="match status" value="1"/>
</dbReference>
<reference evidence="23 24" key="1">
    <citation type="journal article" date="2024" name="Plant J.">
        <title>Genome sequences and population genomics reveal climatic adaptation and genomic divergence between two closely related sweetgum species.</title>
        <authorList>
            <person name="Xu W.Q."/>
            <person name="Ren C.Q."/>
            <person name="Zhang X.Y."/>
            <person name="Comes H.P."/>
            <person name="Liu X.H."/>
            <person name="Li Y.G."/>
            <person name="Kettle C.J."/>
            <person name="Jalonen R."/>
            <person name="Gaisberger H."/>
            <person name="Ma Y.Z."/>
            <person name="Qiu Y.X."/>
        </authorList>
    </citation>
    <scope>NUCLEOTIDE SEQUENCE [LARGE SCALE GENOMIC DNA]</scope>
    <source>
        <strain evidence="23">Hangzhou</strain>
    </source>
</reference>
<evidence type="ECO:0000256" key="19">
    <source>
        <dbReference type="SAM" id="Phobius"/>
    </source>
</evidence>
<evidence type="ECO:0000313" key="23">
    <source>
        <dbReference type="EMBL" id="KAK9286715.1"/>
    </source>
</evidence>
<dbReference type="InterPro" id="IPR000719">
    <property type="entry name" value="Prot_kinase_dom"/>
</dbReference>
<keyword evidence="4" id="KW-0808">Transferase</keyword>
<dbReference type="InterPro" id="IPR017441">
    <property type="entry name" value="Protein_kinase_ATP_BS"/>
</dbReference>
<evidence type="ECO:0000256" key="16">
    <source>
        <dbReference type="ARBA" id="ARBA00047951"/>
    </source>
</evidence>
<organism evidence="23 24">
    <name type="scientific">Liquidambar formosana</name>
    <name type="common">Formosan gum</name>
    <dbReference type="NCBI Taxonomy" id="63359"/>
    <lineage>
        <taxon>Eukaryota</taxon>
        <taxon>Viridiplantae</taxon>
        <taxon>Streptophyta</taxon>
        <taxon>Embryophyta</taxon>
        <taxon>Tracheophyta</taxon>
        <taxon>Spermatophyta</taxon>
        <taxon>Magnoliopsida</taxon>
        <taxon>eudicotyledons</taxon>
        <taxon>Gunneridae</taxon>
        <taxon>Pentapetalae</taxon>
        <taxon>Saxifragales</taxon>
        <taxon>Altingiaceae</taxon>
        <taxon>Liquidambar</taxon>
    </lineage>
</organism>
<protein>
    <submittedName>
        <fullName evidence="23">Uncharacterized protein</fullName>
    </submittedName>
</protein>
<keyword evidence="5 19" id="KW-0812">Transmembrane</keyword>
<dbReference type="Gene3D" id="3.30.430.20">
    <property type="entry name" value="Gnk2 domain, C-X8-C-X2-C motif"/>
    <property type="match status" value="2"/>
</dbReference>
<dbReference type="SMART" id="SM00220">
    <property type="entry name" value="S_TKc"/>
    <property type="match status" value="1"/>
</dbReference>
<keyword evidence="8 17" id="KW-0547">Nucleotide-binding</keyword>
<dbReference type="GO" id="GO:0005886">
    <property type="term" value="C:plasma membrane"/>
    <property type="evidence" value="ECO:0007669"/>
    <property type="project" value="TreeGrafter"/>
</dbReference>
<accession>A0AAP0S4C1</accession>
<dbReference type="SUPFAM" id="SSF56112">
    <property type="entry name" value="Protein kinase-like (PK-like)"/>
    <property type="match status" value="1"/>
</dbReference>
<dbReference type="CDD" id="cd14066">
    <property type="entry name" value="STKc_IRAK"/>
    <property type="match status" value="1"/>
</dbReference>
<evidence type="ECO:0000256" key="2">
    <source>
        <dbReference type="ARBA" id="ARBA00022527"/>
    </source>
</evidence>
<evidence type="ECO:0000256" key="3">
    <source>
        <dbReference type="ARBA" id="ARBA00022553"/>
    </source>
</evidence>
<dbReference type="InterPro" id="IPR008271">
    <property type="entry name" value="Ser/Thr_kinase_AS"/>
</dbReference>
<dbReference type="Gene3D" id="3.30.200.20">
    <property type="entry name" value="Phosphorylase Kinase, domain 1"/>
    <property type="match status" value="1"/>
</dbReference>
<dbReference type="PROSITE" id="PS00108">
    <property type="entry name" value="PROTEIN_KINASE_ST"/>
    <property type="match status" value="1"/>
</dbReference>
<dbReference type="Proteomes" id="UP001415857">
    <property type="component" value="Unassembled WGS sequence"/>
</dbReference>
<evidence type="ECO:0000256" key="14">
    <source>
        <dbReference type="ARBA" id="ARBA00023180"/>
    </source>
</evidence>
<feature type="region of interest" description="Disordered" evidence="18">
    <location>
        <begin position="248"/>
        <end position="281"/>
    </location>
</feature>
<dbReference type="InterPro" id="IPR002902">
    <property type="entry name" value="GNK2"/>
</dbReference>
<dbReference type="Pfam" id="PF07714">
    <property type="entry name" value="PK_Tyr_Ser-Thr"/>
    <property type="match status" value="1"/>
</dbReference>
<dbReference type="GO" id="GO:0005524">
    <property type="term" value="F:ATP binding"/>
    <property type="evidence" value="ECO:0007669"/>
    <property type="project" value="UniProtKB-UniRule"/>
</dbReference>
<evidence type="ECO:0000256" key="12">
    <source>
        <dbReference type="ARBA" id="ARBA00023136"/>
    </source>
</evidence>
<evidence type="ECO:0000256" key="17">
    <source>
        <dbReference type="PROSITE-ProRule" id="PRU10141"/>
    </source>
</evidence>
<dbReference type="GO" id="GO:0006979">
    <property type="term" value="P:response to oxidative stress"/>
    <property type="evidence" value="ECO:0007669"/>
    <property type="project" value="UniProtKB-ARBA"/>
</dbReference>